<organism evidence="1">
    <name type="scientific">bioreactor metagenome</name>
    <dbReference type="NCBI Taxonomy" id="1076179"/>
    <lineage>
        <taxon>unclassified sequences</taxon>
        <taxon>metagenomes</taxon>
        <taxon>ecological metagenomes</taxon>
    </lineage>
</organism>
<evidence type="ECO:0000313" key="1">
    <source>
        <dbReference type="EMBL" id="MPL76455.1"/>
    </source>
</evidence>
<proteinExistence type="predicted"/>
<sequence length="95" mass="11192">MAYGPLALKPKEFYELTPMELVKLAEGYEKRRMTNLWTASYFTANLMATQTKGITPEKLMKPFLPKKTAGVKEREKEEFFKEFYAKRKEADECQR</sequence>
<name>A0A644UBS8_9ZZZZ</name>
<accession>A0A644UBS8</accession>
<dbReference type="AlphaFoldDB" id="A0A644UBS8"/>
<comment type="caution">
    <text evidence="1">The sequence shown here is derived from an EMBL/GenBank/DDBJ whole genome shotgun (WGS) entry which is preliminary data.</text>
</comment>
<dbReference type="EMBL" id="VSSQ01000097">
    <property type="protein sequence ID" value="MPL76455.1"/>
    <property type="molecule type" value="Genomic_DNA"/>
</dbReference>
<gene>
    <name evidence="1" type="ORF">SDC9_22300</name>
</gene>
<protein>
    <submittedName>
        <fullName evidence="1">Uncharacterized protein</fullName>
    </submittedName>
</protein>
<reference evidence="1" key="1">
    <citation type="submission" date="2019-08" db="EMBL/GenBank/DDBJ databases">
        <authorList>
            <person name="Kucharzyk K."/>
            <person name="Murdoch R.W."/>
            <person name="Higgins S."/>
            <person name="Loffler F."/>
        </authorList>
    </citation>
    <scope>NUCLEOTIDE SEQUENCE</scope>
</reference>